<keyword evidence="1" id="KW-0238">DNA-binding</keyword>
<dbReference type="GO" id="GO:0003677">
    <property type="term" value="F:DNA binding"/>
    <property type="evidence" value="ECO:0007669"/>
    <property type="project" value="UniProtKB-UniRule"/>
</dbReference>
<feature type="domain" description="SpoVT-AbrB" evidence="2">
    <location>
        <begin position="8"/>
        <end position="54"/>
    </location>
</feature>
<dbReference type="EMBL" id="VCDX01000006">
    <property type="protein sequence ID" value="TYL12681.1"/>
    <property type="molecule type" value="Genomic_DNA"/>
</dbReference>
<keyword evidence="6" id="KW-1185">Reference proteome</keyword>
<dbReference type="AlphaFoldDB" id="A0AAC9HIM6"/>
<name>A0AAC9HIM6_NEOTH</name>
<reference evidence="4 6" key="2">
    <citation type="submission" date="2019-05" db="EMBL/GenBank/DDBJ databases">
        <title>Genome sequence of Moorella thermoacetica ATCC 33924.</title>
        <authorList>
            <person name="Poehlein A."/>
            <person name="Bengelsdorf F.R."/>
            <person name="Duerre P."/>
            <person name="Daniel R."/>
        </authorList>
    </citation>
    <scope>NUCLEOTIDE SEQUENCE [LARGE SCALE GENOMIC DNA]</scope>
    <source>
        <strain evidence="4 6">ATCC 33924</strain>
    </source>
</reference>
<evidence type="ECO:0000313" key="6">
    <source>
        <dbReference type="Proteomes" id="UP000322283"/>
    </source>
</evidence>
<dbReference type="Pfam" id="PF04014">
    <property type="entry name" value="MazE_antitoxin"/>
    <property type="match status" value="1"/>
</dbReference>
<evidence type="ECO:0000313" key="3">
    <source>
        <dbReference type="EMBL" id="AOQ24580.1"/>
    </source>
</evidence>
<sequence length="164" mass="18133">MGDKIITNVVKRIDSAGRIMLPPELRENLSLNTGDEVQFFLDTDGYIALRPYVALDDLSGVGQLIIKTMNRMLGMSILLARRDMIVAVAGAPTTMLGRVPARYIMEAINHAKIIRRDDRLAVPINNGTGPIGALAGYLSEGVVNDIQYEIFRFAADFLAEYYNN</sequence>
<dbReference type="PROSITE" id="PS51740">
    <property type="entry name" value="SPOVT_ABRB"/>
    <property type="match status" value="1"/>
</dbReference>
<dbReference type="NCBIfam" id="TIGR01439">
    <property type="entry name" value="lp_hng_hel_AbrB"/>
    <property type="match status" value="1"/>
</dbReference>
<dbReference type="Proteomes" id="UP000094598">
    <property type="component" value="Chromosome"/>
</dbReference>
<accession>A0AAC9HIM6</accession>
<protein>
    <submittedName>
        <fullName evidence="3">Stage V sporulation protein T</fullName>
    </submittedName>
</protein>
<evidence type="ECO:0000259" key="2">
    <source>
        <dbReference type="PROSITE" id="PS51740"/>
    </source>
</evidence>
<gene>
    <name evidence="3" type="primary">spoVT_2</name>
    <name evidence="3" type="ORF">Maut_02150</name>
    <name evidence="4" type="ORF">MTAT_19230</name>
</gene>
<dbReference type="SMART" id="SM00966">
    <property type="entry name" value="SpoVT_AbrB"/>
    <property type="match status" value="1"/>
</dbReference>
<evidence type="ECO:0000313" key="4">
    <source>
        <dbReference type="EMBL" id="TYL12681.1"/>
    </source>
</evidence>
<dbReference type="RefSeq" id="WP_069590291.1">
    <property type="nucleotide sequence ID" value="NZ_CP017019.1"/>
</dbReference>
<dbReference type="Proteomes" id="UP000322283">
    <property type="component" value="Unassembled WGS sequence"/>
</dbReference>
<dbReference type="Gene3D" id="2.10.260.10">
    <property type="match status" value="1"/>
</dbReference>
<organism evidence="3 5">
    <name type="scientific">Neomoorella thermoacetica</name>
    <name type="common">Clostridium thermoaceticum</name>
    <dbReference type="NCBI Taxonomy" id="1525"/>
    <lineage>
        <taxon>Bacteria</taxon>
        <taxon>Bacillati</taxon>
        <taxon>Bacillota</taxon>
        <taxon>Clostridia</taxon>
        <taxon>Neomoorellales</taxon>
        <taxon>Neomoorellaceae</taxon>
        <taxon>Neomoorella</taxon>
    </lineage>
</organism>
<dbReference type="SUPFAM" id="SSF89447">
    <property type="entry name" value="AbrB/MazE/MraZ-like"/>
    <property type="match status" value="1"/>
</dbReference>
<evidence type="ECO:0000256" key="1">
    <source>
        <dbReference type="PROSITE-ProRule" id="PRU01076"/>
    </source>
</evidence>
<dbReference type="InterPro" id="IPR007159">
    <property type="entry name" value="SpoVT-AbrB_dom"/>
</dbReference>
<evidence type="ECO:0000313" key="5">
    <source>
        <dbReference type="Proteomes" id="UP000094598"/>
    </source>
</evidence>
<dbReference type="InterPro" id="IPR037914">
    <property type="entry name" value="SpoVT-AbrB_sf"/>
</dbReference>
<proteinExistence type="predicted"/>
<dbReference type="EMBL" id="CP017019">
    <property type="protein sequence ID" value="AOQ24580.1"/>
    <property type="molecule type" value="Genomic_DNA"/>
</dbReference>
<reference evidence="3 5" key="1">
    <citation type="submission" date="2016-08" db="EMBL/GenBank/DDBJ databases">
        <title>Moorella thermoacetica DSM 103132.</title>
        <authorList>
            <person name="Jendresen C.B."/>
            <person name="Redl S.M."/>
            <person name="Jensen T.O."/>
            <person name="Nielsen A.T."/>
        </authorList>
    </citation>
    <scope>NUCLEOTIDE SEQUENCE [LARGE SCALE GENOMIC DNA]</scope>
    <source>
        <strain evidence="3 5">DSM 103132</strain>
    </source>
</reference>